<gene>
    <name evidence="5" type="ORF">GCM10022244_44760</name>
</gene>
<comment type="similarity">
    <text evidence="1">Belongs to the ATP-dependent DNA ligase family.</text>
</comment>
<protein>
    <recommendedName>
        <fullName evidence="4">ATP-dependent DNA ligase family profile domain-containing protein</fullName>
    </recommendedName>
</protein>
<evidence type="ECO:0000313" key="6">
    <source>
        <dbReference type="Proteomes" id="UP001501000"/>
    </source>
</evidence>
<feature type="compositionally biased region" description="Pro residues" evidence="3">
    <location>
        <begin position="1"/>
        <end position="17"/>
    </location>
</feature>
<dbReference type="PANTHER" id="PTHR45674:SF4">
    <property type="entry name" value="DNA LIGASE 1"/>
    <property type="match status" value="1"/>
</dbReference>
<comment type="caution">
    <text evidence="5">The sequence shown here is derived from an EMBL/GenBank/DDBJ whole genome shotgun (WGS) entry which is preliminary data.</text>
</comment>
<dbReference type="InterPro" id="IPR050191">
    <property type="entry name" value="ATP-dep_DNA_ligase"/>
</dbReference>
<evidence type="ECO:0000313" key="5">
    <source>
        <dbReference type="EMBL" id="GAA3930846.1"/>
    </source>
</evidence>
<dbReference type="Gene3D" id="3.30.1490.70">
    <property type="match status" value="1"/>
</dbReference>
<dbReference type="Gene3D" id="3.30.470.30">
    <property type="entry name" value="DNA ligase/mRNA capping enzyme"/>
    <property type="match status" value="1"/>
</dbReference>
<evidence type="ECO:0000256" key="3">
    <source>
        <dbReference type="SAM" id="MobiDB-lite"/>
    </source>
</evidence>
<name>A0ABP7MVR9_9ACTN</name>
<feature type="compositionally biased region" description="Low complexity" evidence="3">
    <location>
        <begin position="71"/>
        <end position="84"/>
    </location>
</feature>
<feature type="compositionally biased region" description="Basic and acidic residues" evidence="3">
    <location>
        <begin position="52"/>
        <end position="69"/>
    </location>
</feature>
<dbReference type="SUPFAM" id="SSF56091">
    <property type="entry name" value="DNA ligase/mRNA capping enzyme, catalytic domain"/>
    <property type="match status" value="1"/>
</dbReference>
<dbReference type="RefSeq" id="WP_345285592.1">
    <property type="nucleotide sequence ID" value="NZ_BAABAJ010000015.1"/>
</dbReference>
<evidence type="ECO:0000259" key="4">
    <source>
        <dbReference type="PROSITE" id="PS50160"/>
    </source>
</evidence>
<dbReference type="InterPro" id="IPR012310">
    <property type="entry name" value="DNA_ligase_ATP-dep_cent"/>
</dbReference>
<sequence>MRPAAPGPAGGPGPDPGDGPGATSGSGPGAAPGSGPRAERETGSRGPRGTRGGKDAPGRGGTDGEDRAGRSASPSPVVLVPPVDVVRPRSADAVPPQKPPPHDLQYSLKLDGFRALAFVLDAGRVVLQSRAHRDLAPEFPGIAAELRAQLPPGIVLDGELCAYREGRFSFPDLLRSHADRVRSGVPVFYVAFDLLAMPGRDLRGLPLRDRWELLGAALRHAEPPLQRVLATRDEETAHDWFRDLREAGVEGIVAKTLASPYRPGRSWAWRKVRHADTTDGVLLGLTGPADRPRALLVRLPDDRTVLTSPRLTPAQARLVGELVRDRLGAPARDPEHGPVTLLDRPLAVELRQVAGRHETAAFVRVRGEP</sequence>
<evidence type="ECO:0000256" key="2">
    <source>
        <dbReference type="ARBA" id="ARBA00022598"/>
    </source>
</evidence>
<evidence type="ECO:0000256" key="1">
    <source>
        <dbReference type="ARBA" id="ARBA00007572"/>
    </source>
</evidence>
<dbReference type="Proteomes" id="UP001501000">
    <property type="component" value="Unassembled WGS sequence"/>
</dbReference>
<feature type="region of interest" description="Disordered" evidence="3">
    <location>
        <begin position="1"/>
        <end position="84"/>
    </location>
</feature>
<dbReference type="PANTHER" id="PTHR45674">
    <property type="entry name" value="DNA LIGASE 1/3 FAMILY MEMBER"/>
    <property type="match status" value="1"/>
</dbReference>
<proteinExistence type="inferred from homology"/>
<keyword evidence="6" id="KW-1185">Reference proteome</keyword>
<feature type="compositionally biased region" description="Gly residues" evidence="3">
    <location>
        <begin position="18"/>
        <end position="32"/>
    </location>
</feature>
<dbReference type="Pfam" id="PF01068">
    <property type="entry name" value="DNA_ligase_A_M"/>
    <property type="match status" value="1"/>
</dbReference>
<dbReference type="EMBL" id="BAABAJ010000015">
    <property type="protein sequence ID" value="GAA3930846.1"/>
    <property type="molecule type" value="Genomic_DNA"/>
</dbReference>
<feature type="domain" description="ATP-dependent DNA ligase family profile" evidence="4">
    <location>
        <begin position="185"/>
        <end position="273"/>
    </location>
</feature>
<keyword evidence="2" id="KW-0436">Ligase</keyword>
<dbReference type="PROSITE" id="PS50160">
    <property type="entry name" value="DNA_LIGASE_A3"/>
    <property type="match status" value="1"/>
</dbReference>
<accession>A0ABP7MVR9</accession>
<organism evidence="5 6">
    <name type="scientific">Streptomyces gulbargensis</name>
    <dbReference type="NCBI Taxonomy" id="364901"/>
    <lineage>
        <taxon>Bacteria</taxon>
        <taxon>Bacillati</taxon>
        <taxon>Actinomycetota</taxon>
        <taxon>Actinomycetes</taxon>
        <taxon>Kitasatosporales</taxon>
        <taxon>Streptomycetaceae</taxon>
        <taxon>Streptomyces</taxon>
    </lineage>
</organism>
<reference evidence="6" key="1">
    <citation type="journal article" date="2019" name="Int. J. Syst. Evol. Microbiol.">
        <title>The Global Catalogue of Microorganisms (GCM) 10K type strain sequencing project: providing services to taxonomists for standard genome sequencing and annotation.</title>
        <authorList>
            <consortium name="The Broad Institute Genomics Platform"/>
            <consortium name="The Broad Institute Genome Sequencing Center for Infectious Disease"/>
            <person name="Wu L."/>
            <person name="Ma J."/>
        </authorList>
    </citation>
    <scope>NUCLEOTIDE SEQUENCE [LARGE SCALE GENOMIC DNA]</scope>
    <source>
        <strain evidence="6">JCM 16956</strain>
    </source>
</reference>